<feature type="region of interest" description="Disordered" evidence="1">
    <location>
        <begin position="52"/>
        <end position="127"/>
    </location>
</feature>
<feature type="compositionally biased region" description="Low complexity" evidence="1">
    <location>
        <begin position="58"/>
        <end position="71"/>
    </location>
</feature>
<comment type="caution">
    <text evidence="3">The sequence shown here is derived from an EMBL/GenBank/DDBJ whole genome shotgun (WGS) entry which is preliminary data.</text>
</comment>
<evidence type="ECO:0000313" key="3">
    <source>
        <dbReference type="EMBL" id="MBJ7610097.1"/>
    </source>
</evidence>
<sequence>MPIYGYRCRSCAHEFEVTQRMSDPAGAACPDCGGPGTRLFFPAGILFKGSGFYKTDSRAPAPASASSSGDGAKTDKTDKKPGDGTGKSTPASPDSGSKPAKESTPASTPTPTSQPKGSSAKAASTSD</sequence>
<dbReference type="InterPro" id="IPR013429">
    <property type="entry name" value="Regulatory_FmdB_Zinc_ribbon"/>
</dbReference>
<dbReference type="NCBIfam" id="TIGR02605">
    <property type="entry name" value="CxxC_CxxC_SSSS"/>
    <property type="match status" value="1"/>
</dbReference>
<dbReference type="SMART" id="SM00834">
    <property type="entry name" value="CxxC_CXXC_SSSS"/>
    <property type="match status" value="1"/>
</dbReference>
<evidence type="ECO:0000259" key="2">
    <source>
        <dbReference type="SMART" id="SM00834"/>
    </source>
</evidence>
<dbReference type="PANTHER" id="PTHR34404:SF2">
    <property type="entry name" value="CONSERVED SERINE RICH PROTEIN"/>
    <property type="match status" value="1"/>
</dbReference>
<evidence type="ECO:0000313" key="4">
    <source>
        <dbReference type="Proteomes" id="UP000614410"/>
    </source>
</evidence>
<feature type="compositionally biased region" description="Low complexity" evidence="1">
    <location>
        <begin position="103"/>
        <end position="115"/>
    </location>
</feature>
<dbReference type="Proteomes" id="UP000614410">
    <property type="component" value="Unassembled WGS sequence"/>
</dbReference>
<dbReference type="AlphaFoldDB" id="A0A934KS12"/>
<dbReference type="PANTHER" id="PTHR34404">
    <property type="entry name" value="REGULATORY PROTEIN, FMDB FAMILY"/>
    <property type="match status" value="1"/>
</dbReference>
<accession>A0A934KS12</accession>
<dbReference type="EMBL" id="JAEKNN010000055">
    <property type="protein sequence ID" value="MBJ7610097.1"/>
    <property type="molecule type" value="Genomic_DNA"/>
</dbReference>
<feature type="domain" description="Putative regulatory protein FmdB zinc ribbon" evidence="2">
    <location>
        <begin position="1"/>
        <end position="41"/>
    </location>
</feature>
<protein>
    <submittedName>
        <fullName evidence="3">FmdB family transcriptional regulator</fullName>
    </submittedName>
</protein>
<organism evidence="3 4">
    <name type="scientific">Candidatus Amunia macphersoniae</name>
    <dbReference type="NCBI Taxonomy" id="3127014"/>
    <lineage>
        <taxon>Bacteria</taxon>
        <taxon>Bacillati</taxon>
        <taxon>Candidatus Dormiibacterota</taxon>
        <taxon>Candidatus Dormibacteria</taxon>
        <taxon>Candidatus Aeolococcales</taxon>
        <taxon>Candidatus Aeolococcaceae</taxon>
        <taxon>Candidatus Amunia</taxon>
    </lineage>
</organism>
<evidence type="ECO:0000256" key="1">
    <source>
        <dbReference type="SAM" id="MobiDB-lite"/>
    </source>
</evidence>
<reference evidence="3 4" key="1">
    <citation type="submission" date="2020-10" db="EMBL/GenBank/DDBJ databases">
        <title>Ca. Dormibacterota MAGs.</title>
        <authorList>
            <person name="Montgomery K."/>
        </authorList>
    </citation>
    <scope>NUCLEOTIDE SEQUENCE [LARGE SCALE GENOMIC DNA]</scope>
    <source>
        <strain evidence="3">Mitchell_Peninsula_5</strain>
    </source>
</reference>
<dbReference type="Pfam" id="PF09723">
    <property type="entry name" value="Zn_ribbon_8"/>
    <property type="match status" value="1"/>
</dbReference>
<proteinExistence type="predicted"/>
<feature type="compositionally biased region" description="Basic and acidic residues" evidence="1">
    <location>
        <begin position="72"/>
        <end position="82"/>
    </location>
</feature>
<gene>
    <name evidence="3" type="ORF">JF887_11805</name>
</gene>
<name>A0A934KS12_9BACT</name>